<keyword evidence="4 11" id="KW-0812">Transmembrane</keyword>
<evidence type="ECO:0000256" key="9">
    <source>
        <dbReference type="ARBA" id="ARBA00023316"/>
    </source>
</evidence>
<evidence type="ECO:0000256" key="5">
    <source>
        <dbReference type="ARBA" id="ARBA00022729"/>
    </source>
</evidence>
<keyword evidence="6" id="KW-0256">Endoplasmic reticulum</keyword>
<feature type="signal peptide" evidence="12">
    <location>
        <begin position="1"/>
        <end position="16"/>
    </location>
</feature>
<dbReference type="Proteomes" id="UP000001744">
    <property type="component" value="Unassembled WGS sequence"/>
</dbReference>
<dbReference type="PANTHER" id="PTHR28285">
    <property type="entry name" value="PROTEIN BIG1"/>
    <property type="match status" value="1"/>
</dbReference>
<keyword evidence="16" id="KW-1185">Reference proteome</keyword>
<dbReference type="JaponicusDB" id="SJAG_00771">
    <property type="gene designation" value="big1"/>
</dbReference>
<evidence type="ECO:0000313" key="16">
    <source>
        <dbReference type="Proteomes" id="UP000001744"/>
    </source>
</evidence>
<dbReference type="InterPro" id="IPR046756">
    <property type="entry name" value="VAS1/VOA1_TM"/>
</dbReference>
<dbReference type="GeneID" id="7052187"/>
<evidence type="ECO:0000256" key="10">
    <source>
        <dbReference type="SAM" id="MobiDB-lite"/>
    </source>
</evidence>
<dbReference type="AlphaFoldDB" id="B6JWJ5"/>
<dbReference type="GO" id="GO:0071555">
    <property type="term" value="P:cell wall organization"/>
    <property type="evidence" value="ECO:0007669"/>
    <property type="project" value="UniProtKB-KW"/>
</dbReference>
<comment type="similarity">
    <text evidence="2">Belongs to the BIG1 family.</text>
</comment>
<dbReference type="InterPro" id="IPR037654">
    <property type="entry name" value="Big1"/>
</dbReference>
<evidence type="ECO:0000256" key="3">
    <source>
        <dbReference type="ARBA" id="ARBA00022089"/>
    </source>
</evidence>
<feature type="chain" id="PRO_5002847257" description="Protein BIG1" evidence="12">
    <location>
        <begin position="17"/>
        <end position="284"/>
    </location>
</feature>
<sequence length="284" mass="31062">MLQYVFTFVLLGIAFAFQNTSPFLLFSPLKSNQPEHYSVSATTSLKDCYSLAGELADEFNEAAAVILYLPGLDTNDFQTGALPTLKQALLDAETKLFVPYASDSVKPSSLVQTYMNSFGESNFFAINSTTQMPRVLDEKDIVYLQFDALSETPEERAADLEKTDAAISSVLSLTPKKYMLALLSNPLSDDNASQLVTYVKPTSASAGEQQQSTIASSERRKTANKQVNQPSGIFANYTFFSPGLFMSYMVLALLVPTLILACKLVGGIEISYGAFTKPRPRKLA</sequence>
<evidence type="ECO:0000256" key="7">
    <source>
        <dbReference type="ARBA" id="ARBA00022989"/>
    </source>
</evidence>
<dbReference type="eggNOG" id="ENOG502S6TD">
    <property type="taxonomic scope" value="Eukaryota"/>
</dbReference>
<organism evidence="14 16">
    <name type="scientific">Schizosaccharomyces japonicus (strain yFS275 / FY16936)</name>
    <name type="common">Fission yeast</name>
    <dbReference type="NCBI Taxonomy" id="402676"/>
    <lineage>
        <taxon>Eukaryota</taxon>
        <taxon>Fungi</taxon>
        <taxon>Dikarya</taxon>
        <taxon>Ascomycota</taxon>
        <taxon>Taphrinomycotina</taxon>
        <taxon>Schizosaccharomycetes</taxon>
        <taxon>Schizosaccharomycetales</taxon>
        <taxon>Schizosaccharomycetaceae</taxon>
        <taxon>Schizosaccharomyces</taxon>
    </lineage>
</organism>
<evidence type="ECO:0000313" key="15">
    <source>
        <dbReference type="JaponicusDB" id="SJAG_00771"/>
    </source>
</evidence>
<name>B6JWJ5_SCHJY</name>
<evidence type="ECO:0000313" key="14">
    <source>
        <dbReference type="EMBL" id="EEB05746.2"/>
    </source>
</evidence>
<keyword evidence="5 12" id="KW-0732">Signal</keyword>
<dbReference type="STRING" id="402676.B6JWJ5"/>
<dbReference type="HOGENOM" id="CLU_980576_0_0_1"/>
<dbReference type="VEuPathDB" id="FungiDB:SJAG_00771"/>
<dbReference type="PANTHER" id="PTHR28285:SF1">
    <property type="entry name" value="PROTEIN BIG1"/>
    <property type="match status" value="1"/>
</dbReference>
<accession>B6JWJ5</accession>
<evidence type="ECO:0000256" key="6">
    <source>
        <dbReference type="ARBA" id="ARBA00022824"/>
    </source>
</evidence>
<feature type="domain" description="V-type proton ATPase subunit S1/VOA1 transmembrane" evidence="13">
    <location>
        <begin position="238"/>
        <end position="277"/>
    </location>
</feature>
<keyword evidence="8 11" id="KW-0472">Membrane</keyword>
<comment type="subcellular location">
    <subcellularLocation>
        <location evidence="1">Endoplasmic reticulum membrane</location>
        <topology evidence="1">Single-pass type I membrane protein</topology>
    </subcellularLocation>
</comment>
<dbReference type="EMBL" id="KE651166">
    <property type="protein sequence ID" value="EEB05746.2"/>
    <property type="molecule type" value="Genomic_DNA"/>
</dbReference>
<keyword evidence="9" id="KW-0961">Cell wall biogenesis/degradation</keyword>
<dbReference type="OMA" id="QISYHAF"/>
<feature type="compositionally biased region" description="Polar residues" evidence="10">
    <location>
        <begin position="203"/>
        <end position="216"/>
    </location>
</feature>
<keyword evidence="7 11" id="KW-1133">Transmembrane helix</keyword>
<protein>
    <recommendedName>
        <fullName evidence="3">Protein BIG1</fullName>
    </recommendedName>
</protein>
<gene>
    <name evidence="15" type="primary">big1</name>
    <name evidence="14" type="ORF">SJAG_00771</name>
</gene>
<evidence type="ECO:0000256" key="4">
    <source>
        <dbReference type="ARBA" id="ARBA00022692"/>
    </source>
</evidence>
<evidence type="ECO:0000256" key="8">
    <source>
        <dbReference type="ARBA" id="ARBA00023136"/>
    </source>
</evidence>
<feature type="region of interest" description="Disordered" evidence="10">
    <location>
        <begin position="203"/>
        <end position="225"/>
    </location>
</feature>
<proteinExistence type="inferred from homology"/>
<dbReference type="RefSeq" id="XP_002172039.2">
    <property type="nucleotide sequence ID" value="XM_002172003.2"/>
</dbReference>
<feature type="transmembrane region" description="Helical" evidence="11">
    <location>
        <begin position="245"/>
        <end position="272"/>
    </location>
</feature>
<evidence type="ECO:0000256" key="12">
    <source>
        <dbReference type="SAM" id="SignalP"/>
    </source>
</evidence>
<dbReference type="Pfam" id="PF20520">
    <property type="entry name" value="Ac45-VOA1_TM"/>
    <property type="match status" value="1"/>
</dbReference>
<reference evidence="14 16" key="1">
    <citation type="journal article" date="2011" name="Science">
        <title>Comparative functional genomics of the fission yeasts.</title>
        <authorList>
            <person name="Rhind N."/>
            <person name="Chen Z."/>
            <person name="Yassour M."/>
            <person name="Thompson D.A."/>
            <person name="Haas B.J."/>
            <person name="Habib N."/>
            <person name="Wapinski I."/>
            <person name="Roy S."/>
            <person name="Lin M.F."/>
            <person name="Heiman D.I."/>
            <person name="Young S.K."/>
            <person name="Furuya K."/>
            <person name="Guo Y."/>
            <person name="Pidoux A."/>
            <person name="Chen H.M."/>
            <person name="Robbertse B."/>
            <person name="Goldberg J.M."/>
            <person name="Aoki K."/>
            <person name="Bayne E.H."/>
            <person name="Berlin A.M."/>
            <person name="Desjardins C.A."/>
            <person name="Dobbs E."/>
            <person name="Dukaj L."/>
            <person name="Fan L."/>
            <person name="FitzGerald M.G."/>
            <person name="French C."/>
            <person name="Gujja S."/>
            <person name="Hansen K."/>
            <person name="Keifenheim D."/>
            <person name="Levin J.Z."/>
            <person name="Mosher R.A."/>
            <person name="Mueller C.A."/>
            <person name="Pfiffner J."/>
            <person name="Priest M."/>
            <person name="Russ C."/>
            <person name="Smialowska A."/>
            <person name="Swoboda P."/>
            <person name="Sykes S.M."/>
            <person name="Vaughn M."/>
            <person name="Vengrova S."/>
            <person name="Yoder R."/>
            <person name="Zeng Q."/>
            <person name="Allshire R."/>
            <person name="Baulcombe D."/>
            <person name="Birren B.W."/>
            <person name="Brown W."/>
            <person name="Ekwall K."/>
            <person name="Kellis M."/>
            <person name="Leatherwood J."/>
            <person name="Levin H."/>
            <person name="Margalit H."/>
            <person name="Martienssen R."/>
            <person name="Nieduszynski C.A."/>
            <person name="Spatafora J.W."/>
            <person name="Friedman N."/>
            <person name="Dalgaard J.Z."/>
            <person name="Baumann P."/>
            <person name="Niki H."/>
            <person name="Regev A."/>
            <person name="Nusbaum C."/>
        </authorList>
    </citation>
    <scope>NUCLEOTIDE SEQUENCE [LARGE SCALE GENOMIC DNA]</scope>
    <source>
        <strain evidence="16">yFS275 / FY16936</strain>
    </source>
</reference>
<evidence type="ECO:0000256" key="2">
    <source>
        <dbReference type="ARBA" id="ARBA00008203"/>
    </source>
</evidence>
<evidence type="ECO:0000256" key="1">
    <source>
        <dbReference type="ARBA" id="ARBA00004115"/>
    </source>
</evidence>
<evidence type="ECO:0000256" key="11">
    <source>
        <dbReference type="SAM" id="Phobius"/>
    </source>
</evidence>
<dbReference type="OrthoDB" id="9985059at2759"/>
<evidence type="ECO:0000259" key="13">
    <source>
        <dbReference type="Pfam" id="PF20520"/>
    </source>
</evidence>
<dbReference type="GO" id="GO:0005789">
    <property type="term" value="C:endoplasmic reticulum membrane"/>
    <property type="evidence" value="ECO:0000318"/>
    <property type="project" value="GO_Central"/>
</dbReference>